<proteinExistence type="inferred from homology"/>
<keyword evidence="6" id="KW-0645">Protease</keyword>
<dbReference type="PANTHER" id="PTHR43390:SF1">
    <property type="entry name" value="CHLOROPLAST PROCESSING PEPTIDASE"/>
    <property type="match status" value="1"/>
</dbReference>
<dbReference type="PROSITE" id="PS00761">
    <property type="entry name" value="SPASE_I_3"/>
    <property type="match status" value="1"/>
</dbReference>
<dbReference type="Pfam" id="PF10502">
    <property type="entry name" value="Peptidase_S26"/>
    <property type="match status" value="1"/>
</dbReference>
<dbReference type="InterPro" id="IPR000223">
    <property type="entry name" value="Pept_S26A_signal_pept_1"/>
</dbReference>
<gene>
    <name evidence="8" type="ORF">KSB_27950</name>
</gene>
<dbReference type="Proteomes" id="UP000654345">
    <property type="component" value="Unassembled WGS sequence"/>
</dbReference>
<keyword evidence="6" id="KW-0812">Transmembrane</keyword>
<dbReference type="InterPro" id="IPR019758">
    <property type="entry name" value="Pept_S26A_signal_pept_1_CS"/>
</dbReference>
<evidence type="ECO:0000259" key="7">
    <source>
        <dbReference type="Pfam" id="PF10502"/>
    </source>
</evidence>
<dbReference type="InterPro" id="IPR036286">
    <property type="entry name" value="LexA/Signal_pep-like_sf"/>
</dbReference>
<evidence type="ECO:0000256" key="2">
    <source>
        <dbReference type="ARBA" id="ARBA00004401"/>
    </source>
</evidence>
<comment type="catalytic activity">
    <reaction evidence="1 6">
        <text>Cleavage of hydrophobic, N-terminal signal or leader sequences from secreted and periplasmic proteins.</text>
        <dbReference type="EC" id="3.4.21.89"/>
    </reaction>
</comment>
<dbReference type="Gene3D" id="2.10.109.10">
    <property type="entry name" value="Umud Fragment, subunit A"/>
    <property type="match status" value="1"/>
</dbReference>
<dbReference type="SUPFAM" id="SSF51306">
    <property type="entry name" value="LexA/Signal peptidase"/>
    <property type="match status" value="1"/>
</dbReference>
<keyword evidence="9" id="KW-1185">Reference proteome</keyword>
<reference evidence="8 9" key="1">
    <citation type="journal article" date="2021" name="Int. J. Syst. Evol. Microbiol.">
        <title>Reticulibacter mediterranei gen. nov., sp. nov., within the new family Reticulibacteraceae fam. nov., and Ktedonospora formicarum gen. nov., sp. nov., Ktedonobacter robiniae sp. nov., Dictyobacter formicarum sp. nov. and Dictyobacter arantiisoli sp. nov., belonging to the class Ktedonobacteria.</title>
        <authorList>
            <person name="Yabe S."/>
            <person name="Zheng Y."/>
            <person name="Wang C.M."/>
            <person name="Sakai Y."/>
            <person name="Abe K."/>
            <person name="Yokota A."/>
            <person name="Donadio S."/>
            <person name="Cavaletti L."/>
            <person name="Monciardini P."/>
        </authorList>
    </citation>
    <scope>NUCLEOTIDE SEQUENCE [LARGE SCALE GENOMIC DNA]</scope>
    <source>
        <strain evidence="8 9">SOSP1-30</strain>
    </source>
</reference>
<evidence type="ECO:0000313" key="8">
    <source>
        <dbReference type="EMBL" id="GHO54320.1"/>
    </source>
</evidence>
<dbReference type="EMBL" id="BNJG01000001">
    <property type="protein sequence ID" value="GHO54320.1"/>
    <property type="molecule type" value="Genomic_DNA"/>
</dbReference>
<dbReference type="PROSITE" id="PS00760">
    <property type="entry name" value="SPASE_I_2"/>
    <property type="match status" value="1"/>
</dbReference>
<keyword evidence="5 6" id="KW-0378">Hydrolase</keyword>
<keyword evidence="6" id="KW-1133">Transmembrane helix</keyword>
<dbReference type="PRINTS" id="PR00727">
    <property type="entry name" value="LEADERPTASE"/>
</dbReference>
<sequence>MDVELDFEKRFRLVREIIETIVLTVLMFLVIRLAVQNFNIDGQSMEPNFHNQQFIFVDKWSYLFHPPRRGDVIVFAAPPEPDQDYIKRVVGLPGDVITIQDTTVFVNGKALSETYIDPHRQGNPYAPIVNMVIPQGDYFVLGDNRAGSSDSRAWGCVPKQNLVGQAAFVFWPLGQDNWGLVKNESGIFDQVPQPPQVSNPTICPVKPAPVPATQIAPSQGGYPSLISQAELPATFLLPTLLGGWWYWQQRAQRRCNAKEATEQDQEEEV</sequence>
<dbReference type="NCBIfam" id="TIGR02227">
    <property type="entry name" value="sigpep_I_bact"/>
    <property type="match status" value="1"/>
</dbReference>
<name>A0ABQ3UNN0_9CHLR</name>
<evidence type="ECO:0000313" key="9">
    <source>
        <dbReference type="Proteomes" id="UP000654345"/>
    </source>
</evidence>
<protein>
    <recommendedName>
        <fullName evidence="4 6">Signal peptidase I</fullName>
        <ecNumber evidence="4 6">3.4.21.89</ecNumber>
    </recommendedName>
</protein>
<organism evidence="8 9">
    <name type="scientific">Ktedonobacter robiniae</name>
    <dbReference type="NCBI Taxonomy" id="2778365"/>
    <lineage>
        <taxon>Bacteria</taxon>
        <taxon>Bacillati</taxon>
        <taxon>Chloroflexota</taxon>
        <taxon>Ktedonobacteria</taxon>
        <taxon>Ktedonobacterales</taxon>
        <taxon>Ktedonobacteraceae</taxon>
        <taxon>Ktedonobacter</taxon>
    </lineage>
</organism>
<feature type="domain" description="Peptidase S26" evidence="7">
    <location>
        <begin position="15"/>
        <end position="171"/>
    </location>
</feature>
<evidence type="ECO:0000256" key="1">
    <source>
        <dbReference type="ARBA" id="ARBA00000677"/>
    </source>
</evidence>
<dbReference type="InterPro" id="IPR019533">
    <property type="entry name" value="Peptidase_S26"/>
</dbReference>
<feature type="transmembrane region" description="Helical" evidence="6">
    <location>
        <begin position="17"/>
        <end position="35"/>
    </location>
</feature>
<evidence type="ECO:0000256" key="5">
    <source>
        <dbReference type="ARBA" id="ARBA00022801"/>
    </source>
</evidence>
<dbReference type="PANTHER" id="PTHR43390">
    <property type="entry name" value="SIGNAL PEPTIDASE I"/>
    <property type="match status" value="1"/>
</dbReference>
<dbReference type="RefSeq" id="WP_236038019.1">
    <property type="nucleotide sequence ID" value="NZ_BNJG01000001.1"/>
</dbReference>
<dbReference type="CDD" id="cd06530">
    <property type="entry name" value="S26_SPase_I"/>
    <property type="match status" value="1"/>
</dbReference>
<keyword evidence="6" id="KW-0472">Membrane</keyword>
<accession>A0ABQ3UNN0</accession>
<evidence type="ECO:0000256" key="6">
    <source>
        <dbReference type="RuleBase" id="RU362042"/>
    </source>
</evidence>
<dbReference type="InterPro" id="IPR019757">
    <property type="entry name" value="Pept_S26A_signal_pept_1_Lys-AS"/>
</dbReference>
<evidence type="ECO:0000256" key="3">
    <source>
        <dbReference type="ARBA" id="ARBA00009370"/>
    </source>
</evidence>
<dbReference type="EC" id="3.4.21.89" evidence="4 6"/>
<comment type="subcellular location">
    <subcellularLocation>
        <location evidence="2">Cell membrane</location>
        <topology evidence="2">Single-pass type II membrane protein</topology>
    </subcellularLocation>
    <subcellularLocation>
        <location evidence="6">Membrane</location>
        <topology evidence="6">Single-pass type II membrane protein</topology>
    </subcellularLocation>
</comment>
<evidence type="ECO:0000256" key="4">
    <source>
        <dbReference type="ARBA" id="ARBA00013208"/>
    </source>
</evidence>
<comment type="similarity">
    <text evidence="3 6">Belongs to the peptidase S26 family.</text>
</comment>
<comment type="caution">
    <text evidence="8">The sequence shown here is derived from an EMBL/GenBank/DDBJ whole genome shotgun (WGS) entry which is preliminary data.</text>
</comment>